<feature type="region of interest" description="Disordered" evidence="1">
    <location>
        <begin position="169"/>
        <end position="192"/>
    </location>
</feature>
<dbReference type="AlphaFoldDB" id="A0A6C0AKC5"/>
<dbReference type="EMBL" id="MN740652">
    <property type="protein sequence ID" value="QHS79785.1"/>
    <property type="molecule type" value="Genomic_DNA"/>
</dbReference>
<sequence length="192" mass="21768">MSRIEAIGSWVLRSLVTIYHAAEVCAYGRNPTYETMAWSLYDKSGYKISVSEYHELDIGGGETNFILHDVRKTIGFNQIHKVAVHWVDGDHWRSPYKLAELFFSPPPPWLYIGFGESPDALTDCTEELNCLIAYDNRVTSDVLSAIMPVSEGKTWYYIHPKTFETQEFPADGIVIDDPPSSEDQPEPSTKDD</sequence>
<organism evidence="2">
    <name type="scientific">viral metagenome</name>
    <dbReference type="NCBI Taxonomy" id="1070528"/>
    <lineage>
        <taxon>unclassified sequences</taxon>
        <taxon>metagenomes</taxon>
        <taxon>organismal metagenomes</taxon>
    </lineage>
</organism>
<evidence type="ECO:0000256" key="1">
    <source>
        <dbReference type="SAM" id="MobiDB-lite"/>
    </source>
</evidence>
<proteinExistence type="predicted"/>
<reference evidence="2" key="1">
    <citation type="journal article" date="2020" name="Nature">
        <title>Giant virus diversity and host interactions through global metagenomics.</title>
        <authorList>
            <person name="Schulz F."/>
            <person name="Roux S."/>
            <person name="Paez-Espino D."/>
            <person name="Jungbluth S."/>
            <person name="Walsh D.A."/>
            <person name="Denef V.J."/>
            <person name="McMahon K.D."/>
            <person name="Konstantinidis K.T."/>
            <person name="Eloe-Fadrosh E.A."/>
            <person name="Kyrpides N.C."/>
            <person name="Woyke T."/>
        </authorList>
    </citation>
    <scope>NUCLEOTIDE SEQUENCE</scope>
    <source>
        <strain evidence="2">GVMAG-S-1035303-20</strain>
    </source>
</reference>
<protein>
    <submittedName>
        <fullName evidence="2">Uncharacterized protein</fullName>
    </submittedName>
</protein>
<accession>A0A6C0AKC5</accession>
<name>A0A6C0AKC5_9ZZZZ</name>
<evidence type="ECO:0000313" key="2">
    <source>
        <dbReference type="EMBL" id="QHS79785.1"/>
    </source>
</evidence>